<dbReference type="InterPro" id="IPR029045">
    <property type="entry name" value="ClpP/crotonase-like_dom_sf"/>
</dbReference>
<organism evidence="2 3">
    <name type="scientific">Panacagrimonas perspica</name>
    <dbReference type="NCBI Taxonomy" id="381431"/>
    <lineage>
        <taxon>Bacteria</taxon>
        <taxon>Pseudomonadati</taxon>
        <taxon>Pseudomonadota</taxon>
        <taxon>Gammaproteobacteria</taxon>
        <taxon>Nevskiales</taxon>
        <taxon>Nevskiaceae</taxon>
        <taxon>Panacagrimonas</taxon>
    </lineage>
</organism>
<dbReference type="PANTHER" id="PTHR43802">
    <property type="entry name" value="ENOYL-COA HYDRATASE"/>
    <property type="match status" value="1"/>
</dbReference>
<dbReference type="Gene3D" id="1.10.12.10">
    <property type="entry name" value="Lyase 2-enoyl-coa Hydratase, Chain A, domain 2"/>
    <property type="match status" value="1"/>
</dbReference>
<dbReference type="GO" id="GO:0003824">
    <property type="term" value="F:catalytic activity"/>
    <property type="evidence" value="ECO:0007669"/>
    <property type="project" value="UniProtKB-ARBA"/>
</dbReference>
<dbReference type="OrthoDB" id="9775794at2"/>
<dbReference type="Gene3D" id="3.90.226.10">
    <property type="entry name" value="2-enoyl-CoA Hydratase, Chain A, domain 1"/>
    <property type="match status" value="1"/>
</dbReference>
<dbReference type="AlphaFoldDB" id="A0A4R7PAK4"/>
<keyword evidence="3" id="KW-1185">Reference proteome</keyword>
<evidence type="ECO:0000313" key="3">
    <source>
        <dbReference type="Proteomes" id="UP000295341"/>
    </source>
</evidence>
<evidence type="ECO:0000256" key="1">
    <source>
        <dbReference type="ARBA" id="ARBA00005254"/>
    </source>
</evidence>
<reference evidence="2 3" key="1">
    <citation type="submission" date="2019-03" db="EMBL/GenBank/DDBJ databases">
        <title>Genomic Encyclopedia of Type Strains, Phase IV (KMG-IV): sequencing the most valuable type-strain genomes for metagenomic binning, comparative biology and taxonomic classification.</title>
        <authorList>
            <person name="Goeker M."/>
        </authorList>
    </citation>
    <scope>NUCLEOTIDE SEQUENCE [LARGE SCALE GENOMIC DNA]</scope>
    <source>
        <strain evidence="2 3">DSM 26377</strain>
    </source>
</reference>
<comment type="caution">
    <text evidence="2">The sequence shown here is derived from an EMBL/GenBank/DDBJ whole genome shotgun (WGS) entry which is preliminary data.</text>
</comment>
<name>A0A4R7PAK4_9GAMM</name>
<protein>
    <submittedName>
        <fullName evidence="2">Enoyl-CoA hydratase/carnithine racemase</fullName>
    </submittedName>
</protein>
<dbReference type="InterPro" id="IPR014748">
    <property type="entry name" value="Enoyl-CoA_hydra_C"/>
</dbReference>
<sequence length="259" mass="28551">MSHIKITIADHILDIHVDRAEKLNALSPEMYRDIGLALGQLDRDPELRVGLLHASGKHFSSGIELDKWAPIFASGDKFPVFEGAIDPFGLTSPRCRKPLVMAVQGYCYTWGVEVMLATDVRVAADDTKFAMLEVKRGIYPCGGATIRLPQQMGWGNAQRYLLTGDAWTAAEAHRLGLVQEVVPAGEQYRVAREIAVKIAKAAPLGVQSVLKSTRMAVTEGQDVAIGHLFDDMPGLMRSEDAKEGVMSFMERREARFQGR</sequence>
<dbReference type="Pfam" id="PF00378">
    <property type="entry name" value="ECH_1"/>
    <property type="match status" value="1"/>
</dbReference>
<comment type="similarity">
    <text evidence="1">Belongs to the enoyl-CoA hydratase/isomerase family.</text>
</comment>
<dbReference type="InterPro" id="IPR001753">
    <property type="entry name" value="Enoyl-CoA_hydra/iso"/>
</dbReference>
<dbReference type="RefSeq" id="WP_133879588.1">
    <property type="nucleotide sequence ID" value="NZ_MWIN01000022.1"/>
</dbReference>
<dbReference type="NCBIfam" id="NF005126">
    <property type="entry name" value="PRK06563.1"/>
    <property type="match status" value="1"/>
</dbReference>
<dbReference type="CDD" id="cd06558">
    <property type="entry name" value="crotonase-like"/>
    <property type="match status" value="1"/>
</dbReference>
<dbReference type="PANTHER" id="PTHR43802:SF1">
    <property type="entry name" value="IP11341P-RELATED"/>
    <property type="match status" value="1"/>
</dbReference>
<gene>
    <name evidence="2" type="ORF">DFR24_0315</name>
</gene>
<accession>A0A4R7PAK4</accession>
<proteinExistence type="inferred from homology"/>
<evidence type="ECO:0000313" key="2">
    <source>
        <dbReference type="EMBL" id="TDU30958.1"/>
    </source>
</evidence>
<dbReference type="EMBL" id="SOBT01000008">
    <property type="protein sequence ID" value="TDU30958.1"/>
    <property type="molecule type" value="Genomic_DNA"/>
</dbReference>
<dbReference type="SUPFAM" id="SSF52096">
    <property type="entry name" value="ClpP/crotonase"/>
    <property type="match status" value="1"/>
</dbReference>
<dbReference type="Proteomes" id="UP000295341">
    <property type="component" value="Unassembled WGS sequence"/>
</dbReference>